<dbReference type="InterPro" id="IPR011013">
    <property type="entry name" value="Gal_mutarotase_sf_dom"/>
</dbReference>
<dbReference type="GO" id="GO:0009313">
    <property type="term" value="P:oligosaccharide catabolic process"/>
    <property type="evidence" value="ECO:0007669"/>
    <property type="project" value="TreeGrafter"/>
</dbReference>
<dbReference type="Proteomes" id="UP000553776">
    <property type="component" value="Unassembled WGS sequence"/>
</dbReference>
<dbReference type="InterPro" id="IPR037094">
    <property type="entry name" value="Glyco_hydro_38_cen_sf"/>
</dbReference>
<sequence>MNRRQEIRYHVEKLLQEKNRYLYSRLAPIDFAGFVTKERLTCSEIGAYAFEPVRPGDRWGGDWTYGWFRASIVIPPEAEGKRAVVRADLGSEATLYVNGVVSGALDLQHHDATLTRCAKPGERFEFVAEAYAGHSNRQPTLGESYLCIFEEDVYAFFIDLECLQQVGDHIAADSLRAAEIHRCLAQVASTVDFGLPREALTENLNRCRQTMAPLLACVNGSTAPTLFLMGQSHLDIAWLWPIEETKRKIARTMSNQLALMEEYRDYRYMQSQPYLFQLAKELYPELYARIKRAVEEGRILPEGGMWVESDTNLPGGESLIRQVLHGKRFFREEFGKDNEMLWLPDVFGYSGNLPQIMQGCGLRYFASVKMFQTYENVSDPFPYNTFLWEGIDGSRVLTHLLDYGDFPIRVTPSFLIRQWNDRAQKEGISTRLVQFGHGDGGGGANRDDLEFLRRLADLEGVPRTRHGSPIDYFEDQAARGLPDAKYVGELYYPAHRGTYTTQAQLKRLNRKTEIGFREMELWGAAADRLRNRAYPYREMDRLWKRLLLQHFHDILPGTSIHRVHEEAQAELESLLETVQAMASGAREALADDERSFVTLFNSLSWGRRELVALPDGVEGLTDRTGRPLPVQWHEGAAYAELEAPSMGWSTYAVGRPGIVPAEEPFQVPAAVSATPSRLENELLAVEINEWGELVSIVDKETGTEWAAGPCNAMKLYRDRPSAFDAWEIDRRYRASPVELEEKASVFVTADGPLFASVRVERTLHRSTLIQDIRIRAGSARIDIDTTVRWNETNKMLRVDFPVRVHANESMQEIQFGYVKRPNHASRPHDADRYEVCQHKWSALAETNRGFALLNDCKYGISVQDRTMSLTLLRSPTQPDETSDQGTHRFSYGFTLWNGSFLDSPVVRQAYELNYPVHVARGGSRLKELSLLRMDSSYVIAETVKLAEDGSGDWIVRLYESKGASVSCRLRFGLPVSSAFQTDMLEESLAELPHADGEIPLRFRPFEVKTIRLVLQS</sequence>
<dbReference type="SUPFAM" id="SSF74650">
    <property type="entry name" value="Galactose mutarotase-like"/>
    <property type="match status" value="1"/>
</dbReference>
<dbReference type="GO" id="GO:0004559">
    <property type="term" value="F:alpha-mannosidase activity"/>
    <property type="evidence" value="ECO:0007669"/>
    <property type="project" value="InterPro"/>
</dbReference>
<dbReference type="InterPro" id="IPR000602">
    <property type="entry name" value="Glyco_hydro_38_N"/>
</dbReference>
<protein>
    <submittedName>
        <fullName evidence="6">Alpha-mannosidase</fullName>
    </submittedName>
</protein>
<keyword evidence="4" id="KW-0326">Glycosidase</keyword>
<keyword evidence="3" id="KW-0378">Hydrolase</keyword>
<dbReference type="Gene3D" id="3.20.110.10">
    <property type="entry name" value="Glycoside hydrolase 38, N terminal domain"/>
    <property type="match status" value="1"/>
</dbReference>
<dbReference type="GO" id="GO:0006013">
    <property type="term" value="P:mannose metabolic process"/>
    <property type="evidence" value="ECO:0007669"/>
    <property type="project" value="InterPro"/>
</dbReference>
<dbReference type="SUPFAM" id="SSF88688">
    <property type="entry name" value="Families 57/38 glycoside transferase middle domain"/>
    <property type="match status" value="1"/>
</dbReference>
<evidence type="ECO:0000256" key="4">
    <source>
        <dbReference type="ARBA" id="ARBA00023295"/>
    </source>
</evidence>
<accession>A0A841UAB8</accession>
<dbReference type="PANTHER" id="PTHR46017:SF1">
    <property type="entry name" value="ALPHA-MANNOSIDASE 2C1"/>
    <property type="match status" value="1"/>
</dbReference>
<evidence type="ECO:0000313" key="6">
    <source>
        <dbReference type="EMBL" id="MBB6694870.1"/>
    </source>
</evidence>
<keyword evidence="2" id="KW-0479">Metal-binding</keyword>
<feature type="domain" description="Glycoside hydrolase family 38 central" evidence="5">
    <location>
        <begin position="493"/>
        <end position="571"/>
    </location>
</feature>
<dbReference type="EMBL" id="JACJVR010000106">
    <property type="protein sequence ID" value="MBB6694870.1"/>
    <property type="molecule type" value="Genomic_DNA"/>
</dbReference>
<dbReference type="InterPro" id="IPR011330">
    <property type="entry name" value="Glyco_hydro/deAcase_b/a-brl"/>
</dbReference>
<organism evidence="6 7">
    <name type="scientific">Cohnella xylanilytica</name>
    <dbReference type="NCBI Taxonomy" id="557555"/>
    <lineage>
        <taxon>Bacteria</taxon>
        <taxon>Bacillati</taxon>
        <taxon>Bacillota</taxon>
        <taxon>Bacilli</taxon>
        <taxon>Bacillales</taxon>
        <taxon>Paenibacillaceae</taxon>
        <taxon>Cohnella</taxon>
    </lineage>
</organism>
<evidence type="ECO:0000256" key="3">
    <source>
        <dbReference type="ARBA" id="ARBA00022801"/>
    </source>
</evidence>
<dbReference type="SUPFAM" id="SSF88713">
    <property type="entry name" value="Glycoside hydrolase/deacetylase"/>
    <property type="match status" value="1"/>
</dbReference>
<dbReference type="RefSeq" id="WP_185138832.1">
    <property type="nucleotide sequence ID" value="NZ_JACJVR010000106.1"/>
</dbReference>
<dbReference type="AlphaFoldDB" id="A0A841UAB8"/>
<dbReference type="InterPro" id="IPR015341">
    <property type="entry name" value="Glyco_hydro_38_cen"/>
</dbReference>
<dbReference type="PANTHER" id="PTHR46017">
    <property type="entry name" value="ALPHA-MANNOSIDASE 2C1"/>
    <property type="match status" value="1"/>
</dbReference>
<dbReference type="Pfam" id="PF22907">
    <property type="entry name" value="Ams1-like_1st"/>
    <property type="match status" value="1"/>
</dbReference>
<dbReference type="Gene3D" id="2.70.98.30">
    <property type="entry name" value="Golgi alpha-mannosidase II, domain 4"/>
    <property type="match status" value="1"/>
</dbReference>
<gene>
    <name evidence="6" type="ORF">H7B90_26080</name>
</gene>
<dbReference type="Pfam" id="PF09261">
    <property type="entry name" value="Alpha-mann_mid"/>
    <property type="match status" value="1"/>
</dbReference>
<evidence type="ECO:0000259" key="5">
    <source>
        <dbReference type="SMART" id="SM00872"/>
    </source>
</evidence>
<reference evidence="6 7" key="1">
    <citation type="submission" date="2020-08" db="EMBL/GenBank/DDBJ databases">
        <title>Cohnella phylogeny.</title>
        <authorList>
            <person name="Dunlap C."/>
        </authorList>
    </citation>
    <scope>NUCLEOTIDE SEQUENCE [LARGE SCALE GENOMIC DNA]</scope>
    <source>
        <strain evidence="6 7">DSM 25239</strain>
    </source>
</reference>
<dbReference type="GO" id="GO:0046872">
    <property type="term" value="F:metal ion binding"/>
    <property type="evidence" value="ECO:0007669"/>
    <property type="project" value="UniProtKB-KW"/>
</dbReference>
<dbReference type="SMART" id="SM00872">
    <property type="entry name" value="Alpha-mann_mid"/>
    <property type="match status" value="1"/>
</dbReference>
<comment type="similarity">
    <text evidence="1">Belongs to the glycosyl hydrolase 38 family.</text>
</comment>
<evidence type="ECO:0000256" key="2">
    <source>
        <dbReference type="ARBA" id="ARBA00022723"/>
    </source>
</evidence>
<dbReference type="InterPro" id="IPR027291">
    <property type="entry name" value="Glyco_hydro_38_N_sf"/>
</dbReference>
<dbReference type="FunFam" id="1.20.1270.50:FF:000004">
    <property type="entry name" value="alpha-mannosidase 2C1 isoform X1"/>
    <property type="match status" value="1"/>
</dbReference>
<dbReference type="CDD" id="cd10789">
    <property type="entry name" value="GH38N_AMII_ER_cytosolic"/>
    <property type="match status" value="1"/>
</dbReference>
<proteinExistence type="inferred from homology"/>
<dbReference type="InterPro" id="IPR041147">
    <property type="entry name" value="GH38_C"/>
</dbReference>
<comment type="caution">
    <text evidence="6">The sequence shown here is derived from an EMBL/GenBank/DDBJ whole genome shotgun (WGS) entry which is preliminary data.</text>
</comment>
<dbReference type="InterPro" id="IPR011682">
    <property type="entry name" value="Glyco_hydro_38_C"/>
</dbReference>
<dbReference type="Pfam" id="PF17677">
    <property type="entry name" value="Glyco_hydro38C2"/>
    <property type="match status" value="1"/>
</dbReference>
<dbReference type="Pfam" id="PF01074">
    <property type="entry name" value="Glyco_hydro_38N"/>
    <property type="match status" value="1"/>
</dbReference>
<dbReference type="Pfam" id="PF07748">
    <property type="entry name" value="Glyco_hydro_38C"/>
    <property type="match status" value="1"/>
</dbReference>
<name>A0A841UAB8_9BACL</name>
<evidence type="ECO:0000313" key="7">
    <source>
        <dbReference type="Proteomes" id="UP000553776"/>
    </source>
</evidence>
<dbReference type="InterPro" id="IPR028995">
    <property type="entry name" value="Glyco_hydro_57/38_cen_sf"/>
</dbReference>
<keyword evidence="7" id="KW-1185">Reference proteome</keyword>
<dbReference type="Gene3D" id="1.20.1270.50">
    <property type="entry name" value="Glycoside hydrolase family 38, central domain"/>
    <property type="match status" value="1"/>
</dbReference>
<evidence type="ECO:0000256" key="1">
    <source>
        <dbReference type="ARBA" id="ARBA00009792"/>
    </source>
</evidence>
<dbReference type="GO" id="GO:0030246">
    <property type="term" value="F:carbohydrate binding"/>
    <property type="evidence" value="ECO:0007669"/>
    <property type="project" value="InterPro"/>
</dbReference>
<dbReference type="InterPro" id="IPR054723">
    <property type="entry name" value="Ams1-like_N"/>
</dbReference>
<dbReference type="Gene3D" id="2.60.40.2220">
    <property type="match status" value="1"/>
</dbReference>